<evidence type="ECO:0000313" key="7">
    <source>
        <dbReference type="Proteomes" id="UP000186817"/>
    </source>
</evidence>
<dbReference type="PANTHER" id="PTHR31014">
    <property type="entry name" value="MITOCHONDRIAL TRANSLATION SYSTEM COMPONENT PET127-RELATED"/>
    <property type="match status" value="1"/>
</dbReference>
<feature type="non-terminal residue" evidence="6">
    <location>
        <position position="1"/>
    </location>
</feature>
<accession>A0A1Q9CB62</accession>
<dbReference type="CDD" id="cd00596">
    <property type="entry name" value="Peptidase_M14_like"/>
    <property type="match status" value="1"/>
</dbReference>
<keyword evidence="4" id="KW-1133">Transmembrane helix</keyword>
<evidence type="ECO:0000256" key="3">
    <source>
        <dbReference type="SAM" id="MobiDB-lite"/>
    </source>
</evidence>
<dbReference type="InterPro" id="IPR013943">
    <property type="entry name" value="Pet127"/>
</dbReference>
<feature type="transmembrane region" description="Helical" evidence="4">
    <location>
        <begin position="1451"/>
        <end position="1473"/>
    </location>
</feature>
<dbReference type="GO" id="GO:0000964">
    <property type="term" value="P:mitochondrial RNA 5'-end processing"/>
    <property type="evidence" value="ECO:0007669"/>
    <property type="project" value="TreeGrafter"/>
</dbReference>
<evidence type="ECO:0000256" key="2">
    <source>
        <dbReference type="PROSITE-ProRule" id="PRU01379"/>
    </source>
</evidence>
<evidence type="ECO:0000256" key="4">
    <source>
        <dbReference type="SAM" id="Phobius"/>
    </source>
</evidence>
<dbReference type="Proteomes" id="UP000186817">
    <property type="component" value="Unassembled WGS sequence"/>
</dbReference>
<proteinExistence type="inferred from homology"/>
<reference evidence="6 7" key="1">
    <citation type="submission" date="2016-02" db="EMBL/GenBank/DDBJ databases">
        <title>Genome analysis of coral dinoflagellate symbionts highlights evolutionary adaptations to a symbiotic lifestyle.</title>
        <authorList>
            <person name="Aranda M."/>
            <person name="Li Y."/>
            <person name="Liew Y.J."/>
            <person name="Baumgarten S."/>
            <person name="Simakov O."/>
            <person name="Wilson M."/>
            <person name="Piel J."/>
            <person name="Ashoor H."/>
            <person name="Bougouffa S."/>
            <person name="Bajic V.B."/>
            <person name="Ryu T."/>
            <person name="Ravasi T."/>
            <person name="Bayer T."/>
            <person name="Micklem G."/>
            <person name="Kim H."/>
            <person name="Bhak J."/>
            <person name="Lajeunesse T.C."/>
            <person name="Voolstra C.R."/>
        </authorList>
    </citation>
    <scope>NUCLEOTIDE SEQUENCE [LARGE SCALE GENOMIC DNA]</scope>
    <source>
        <strain evidence="6 7">CCMP2467</strain>
    </source>
</reference>
<dbReference type="GO" id="GO:0006508">
    <property type="term" value="P:proteolysis"/>
    <property type="evidence" value="ECO:0007669"/>
    <property type="project" value="InterPro"/>
</dbReference>
<dbReference type="OrthoDB" id="10249045at2759"/>
<feature type="domain" description="Peptidase M14" evidence="5">
    <location>
        <begin position="884"/>
        <end position="1174"/>
    </location>
</feature>
<evidence type="ECO:0000259" key="5">
    <source>
        <dbReference type="PROSITE" id="PS52035"/>
    </source>
</evidence>
<dbReference type="InterPro" id="IPR000834">
    <property type="entry name" value="Peptidase_M14"/>
</dbReference>
<organism evidence="6 7">
    <name type="scientific">Symbiodinium microadriaticum</name>
    <name type="common">Dinoflagellate</name>
    <name type="synonym">Zooxanthella microadriatica</name>
    <dbReference type="NCBI Taxonomy" id="2951"/>
    <lineage>
        <taxon>Eukaryota</taxon>
        <taxon>Sar</taxon>
        <taxon>Alveolata</taxon>
        <taxon>Dinophyceae</taxon>
        <taxon>Suessiales</taxon>
        <taxon>Symbiodiniaceae</taxon>
        <taxon>Symbiodinium</taxon>
    </lineage>
</organism>
<dbReference type="GO" id="GO:0005740">
    <property type="term" value="C:mitochondrial envelope"/>
    <property type="evidence" value="ECO:0007669"/>
    <property type="project" value="TreeGrafter"/>
</dbReference>
<evidence type="ECO:0000313" key="6">
    <source>
        <dbReference type="EMBL" id="OLP80165.1"/>
    </source>
</evidence>
<gene>
    <name evidence="6" type="primary">pet127</name>
    <name evidence="6" type="ORF">AK812_SmicGene39444</name>
</gene>
<comment type="caution">
    <text evidence="6">The sequence shown here is derived from an EMBL/GenBank/DDBJ whole genome shotgun (WGS) entry which is preliminary data.</text>
</comment>
<keyword evidence="4" id="KW-0812">Transmembrane</keyword>
<dbReference type="SMART" id="SM00631">
    <property type="entry name" value="Zn_pept"/>
    <property type="match status" value="1"/>
</dbReference>
<dbReference type="Pfam" id="PF00246">
    <property type="entry name" value="Peptidase_M14"/>
    <property type="match status" value="1"/>
</dbReference>
<keyword evidence="7" id="KW-1185">Reference proteome</keyword>
<dbReference type="GO" id="GO:0004181">
    <property type="term" value="F:metallocarboxypeptidase activity"/>
    <property type="evidence" value="ECO:0007669"/>
    <property type="project" value="InterPro"/>
</dbReference>
<dbReference type="PROSITE" id="PS00132">
    <property type="entry name" value="CARBOXYPEPT_ZN_1"/>
    <property type="match status" value="1"/>
</dbReference>
<dbReference type="Gene3D" id="3.40.630.10">
    <property type="entry name" value="Zn peptidases"/>
    <property type="match status" value="1"/>
</dbReference>
<protein>
    <submittedName>
        <fullName evidence="6">mRNA degradation protein, mitochondrial</fullName>
    </submittedName>
</protein>
<dbReference type="PROSITE" id="PS52035">
    <property type="entry name" value="PEPTIDASE_M14"/>
    <property type="match status" value="1"/>
</dbReference>
<name>A0A1Q9CB62_SYMMI</name>
<comment type="similarity">
    <text evidence="1 2">Belongs to the peptidase M14 family.</text>
</comment>
<dbReference type="PANTHER" id="PTHR31014:SF0">
    <property type="entry name" value="MITOCHONDRIAL TRANSLATION SYSTEM COMPONENT PET127-RELATED"/>
    <property type="match status" value="1"/>
</dbReference>
<dbReference type="Pfam" id="PF08634">
    <property type="entry name" value="Pet127"/>
    <property type="match status" value="1"/>
</dbReference>
<keyword evidence="4" id="KW-0472">Membrane</keyword>
<dbReference type="GO" id="GO:0008270">
    <property type="term" value="F:zinc ion binding"/>
    <property type="evidence" value="ECO:0007669"/>
    <property type="project" value="InterPro"/>
</dbReference>
<feature type="region of interest" description="Disordered" evidence="3">
    <location>
        <begin position="1400"/>
        <end position="1424"/>
    </location>
</feature>
<comment type="caution">
    <text evidence="2">Lacks conserved residue(s) required for the propagation of feature annotation.</text>
</comment>
<evidence type="ECO:0000256" key="1">
    <source>
        <dbReference type="ARBA" id="ARBA00005988"/>
    </source>
</evidence>
<dbReference type="InterPro" id="IPR057246">
    <property type="entry name" value="CARBOXYPEPT_ZN_1"/>
</dbReference>
<dbReference type="SUPFAM" id="SSF53187">
    <property type="entry name" value="Zn-dependent exopeptidases"/>
    <property type="match status" value="1"/>
</dbReference>
<dbReference type="EMBL" id="LSRX01001408">
    <property type="protein sequence ID" value="OLP80165.1"/>
    <property type="molecule type" value="Genomic_DNA"/>
</dbReference>
<feature type="region of interest" description="Disordered" evidence="3">
    <location>
        <begin position="7"/>
        <end position="35"/>
    </location>
</feature>
<sequence length="1506" mass="167246">VIPVQCAPPTHRARGQQAKVAKEPTPRRRRTGTAGKFAGGAKNWVTLWPVAEDKAGGGPLLAALSSVWWLLQCCAHTHTHFTAGHCPVRAHPGGLLTSWDAYFGTLVRRGLPASNSLLAAGQSSDCWSDVLKAWPFASGWLHVQARACGQLVLSLCAMVSAPGFTKEPAWPKPALRPARQVCKAQVGDGPSMDVPLSYALWPVAVRLASIRKAVKGQKVARKQLQRNLQRAQQEGDPPDAGEVELQELEDIDDLEEMDEDVEDFVDLDDAELARSATSLEGQSFFQEGDLDQELRMAAQMLPEEGIFDQAGKSLSRAAVVEALLSQSSRSWTCDVERKPAILEDRPNPDGSFVAVLAHGLESVVELRGRLVPLSALPAKQRRALRRVVQPGEVNWKALPPFVPAHEDKRLERLALDSDCRYFSSTSSLTGLLSRCYFAISQHRQFDPCGLSKGYRSRPRSFSPSTRWPVVSYLRRASGSLWSLTAAKEDPEDKTVLLDLGKSMEYQLTMSKNDFDERFLKKAGGTSTEVSSTEQEKDNQAYRFLKVGRLMMRSQLDAIYQGLVFDVKTRAVSAVRHDAQNYEKRRKYRITRIFGARNSYELEIYEMMRNAFMKYGFQAKIGRMDGVVVAYHNTSEIFGFQYIPLADMERCIYGGREAADVAFDLSVKVLQTLLDFLTQDEDMAKYGTIKMRVSCEESANSDLGNALDVSAAAVLKEGEEAEVDELGTARHFRLLVNTFHGDGTRRRADEALQTGDYVEVTFTEVVVNAFLEKRGESGTTQAKEEWSPWQALQDLASAIQRGFQGVEWLRLSALAAMAQHCVALQLRKLTAYPLGACVSHEQLVGSTLLSSGVEKVWTGQFVLILLILPIHHASAPANLPNRAFKYRTYRQTHDFFRDLRRRHPNLVELWFAQDLFPEILPQKKSWGTCEGEACKTLIVRIANKQLLSDSTPEVFFSGALHGDERIGPATVCELANFLCEQHAANHAEVTRLVDGRSTWLMPMTNAHGYANYKREENGMDPNRDFPYLQMPQRCMQTQTARAVNELFRRHLFQFSITFHGGMRALTYEWGSKNHLVKMKSTESPDESAFRQVGESIREAAGKTSKNRWFYPLGPINDLVYPVDGGMEDWSYAAGFENSPRPITVCQPTTYGGYPQDRTRYRKDSISTLMYLAEMDDKKTAQEATLGRTSEIWAAAVSQGHVPRNLRMCLKLIELARPEVVVQSVRIPRDPGPGTAVAVEAFGFGCSQLTARLLVAPTAHIPQCNVGLDSGAALEDSTFRELLEAKQIATVNFRCQGLTLWGTPRASFRLEGKLPADVTGEVCLLIAAEFDSQWGHQVHPDPSVKPRSHAARLRLEERYEAKASDGPNLIRARRTKLFAAEPTPLLLKQYMQAAEVQPFSTTHSPSLEVPFATTHPPKEPASMSTSHAGHATTSYLRHAPPTALPEESGGLTIPLYAIATFSFVISLSCGFMVLANLHSQARQGKANVHDAISEAELAKMVGQSQPAE</sequence>